<dbReference type="EMBL" id="BSNC01000003">
    <property type="protein sequence ID" value="GLP95485.1"/>
    <property type="molecule type" value="Genomic_DNA"/>
</dbReference>
<dbReference type="Gene3D" id="3.20.20.100">
    <property type="entry name" value="NADP-dependent oxidoreductase domain"/>
    <property type="match status" value="1"/>
</dbReference>
<dbReference type="InterPro" id="IPR023210">
    <property type="entry name" value="NADP_OxRdtase_dom"/>
</dbReference>
<gene>
    <name evidence="2" type="ORF">GCM10007895_07910</name>
</gene>
<evidence type="ECO:0000313" key="3">
    <source>
        <dbReference type="Proteomes" id="UP001161422"/>
    </source>
</evidence>
<dbReference type="SUPFAM" id="SSF51430">
    <property type="entry name" value="NAD(P)-linked oxidoreductase"/>
    <property type="match status" value="1"/>
</dbReference>
<dbReference type="GO" id="GO:0005829">
    <property type="term" value="C:cytosol"/>
    <property type="evidence" value="ECO:0007669"/>
    <property type="project" value="TreeGrafter"/>
</dbReference>
<dbReference type="PANTHER" id="PTHR43364:SF1">
    <property type="entry name" value="OXIDOREDUCTASE YDHF"/>
    <property type="match status" value="1"/>
</dbReference>
<dbReference type="InterPro" id="IPR050523">
    <property type="entry name" value="AKR_Detox_Biosynth"/>
</dbReference>
<dbReference type="Pfam" id="PF00248">
    <property type="entry name" value="Aldo_ket_red"/>
    <property type="match status" value="1"/>
</dbReference>
<organism evidence="2 3">
    <name type="scientific">Paraferrimonas sedimenticola</name>
    <dbReference type="NCBI Taxonomy" id="375674"/>
    <lineage>
        <taxon>Bacteria</taxon>
        <taxon>Pseudomonadati</taxon>
        <taxon>Pseudomonadota</taxon>
        <taxon>Gammaproteobacteria</taxon>
        <taxon>Alteromonadales</taxon>
        <taxon>Ferrimonadaceae</taxon>
        <taxon>Paraferrimonas</taxon>
    </lineage>
</organism>
<dbReference type="RefSeq" id="WP_095505490.1">
    <property type="nucleotide sequence ID" value="NZ_BSNC01000003.1"/>
</dbReference>
<dbReference type="PANTHER" id="PTHR43364">
    <property type="entry name" value="NADH-SPECIFIC METHYLGLYOXAL REDUCTASE-RELATED"/>
    <property type="match status" value="1"/>
</dbReference>
<sequence length="323" mass="35962">MPQKFPLTQYLANASPLVFGCMMLSRWDDNPIDKADIQQARRIIDTALEQGITLFDHADIYCFGKAESVFGEVLKQRPELLQQIQLQSKCAIRFEDHQGPKRYDFSPEWIESSVDGILTRLGVEQLDLLMLHRPDPLCEPEQVAQAFERLQSSGKVKHFGVSNMQAAQLAFLQHAISTPLVANQVELSLGYLDFIEEGISSGNSGHNPVNYAPGTVEYCRQHGVQLQAWGSLAQGKFSGASLDNASQDQRNTAALVSQLAEEYGVSPEAVVLGWLMRHPARIQPVIGSTNLERIKACAQATQVQMSREHWYALWESARGAELP</sequence>
<keyword evidence="3" id="KW-1185">Reference proteome</keyword>
<comment type="caution">
    <text evidence="2">The sequence shown here is derived from an EMBL/GenBank/DDBJ whole genome shotgun (WGS) entry which is preliminary data.</text>
</comment>
<reference evidence="2" key="2">
    <citation type="submission" date="2023-01" db="EMBL/GenBank/DDBJ databases">
        <title>Draft genome sequence of Paraferrimonas sedimenticola strain NBRC 101628.</title>
        <authorList>
            <person name="Sun Q."/>
            <person name="Mori K."/>
        </authorList>
    </citation>
    <scope>NUCLEOTIDE SEQUENCE</scope>
    <source>
        <strain evidence="2">NBRC 101628</strain>
    </source>
</reference>
<feature type="domain" description="NADP-dependent oxidoreductase" evidence="1">
    <location>
        <begin position="16"/>
        <end position="311"/>
    </location>
</feature>
<name>A0AA37VY12_9GAMM</name>
<reference evidence="2" key="1">
    <citation type="journal article" date="2014" name="Int. J. Syst. Evol. Microbiol.">
        <title>Complete genome sequence of Corynebacterium casei LMG S-19264T (=DSM 44701T), isolated from a smear-ripened cheese.</title>
        <authorList>
            <consortium name="US DOE Joint Genome Institute (JGI-PGF)"/>
            <person name="Walter F."/>
            <person name="Albersmeier A."/>
            <person name="Kalinowski J."/>
            <person name="Ruckert C."/>
        </authorList>
    </citation>
    <scope>NUCLEOTIDE SEQUENCE</scope>
    <source>
        <strain evidence="2">NBRC 101628</strain>
    </source>
</reference>
<dbReference type="CDD" id="cd19092">
    <property type="entry name" value="AKR_BsYcsN_EcYdhF-like"/>
    <property type="match status" value="1"/>
</dbReference>
<accession>A0AA37VY12</accession>
<proteinExistence type="predicted"/>
<dbReference type="InterPro" id="IPR036812">
    <property type="entry name" value="NAD(P)_OxRdtase_dom_sf"/>
</dbReference>
<dbReference type="AlphaFoldDB" id="A0AA37VY12"/>
<dbReference type="PROSITE" id="PS51257">
    <property type="entry name" value="PROKAR_LIPOPROTEIN"/>
    <property type="match status" value="1"/>
</dbReference>
<evidence type="ECO:0000259" key="1">
    <source>
        <dbReference type="Pfam" id="PF00248"/>
    </source>
</evidence>
<protein>
    <submittedName>
        <fullName evidence="2">Aldo/keto reductase</fullName>
    </submittedName>
</protein>
<evidence type="ECO:0000313" key="2">
    <source>
        <dbReference type="EMBL" id="GLP95485.1"/>
    </source>
</evidence>
<dbReference type="Proteomes" id="UP001161422">
    <property type="component" value="Unassembled WGS sequence"/>
</dbReference>